<dbReference type="GO" id="GO:0016020">
    <property type="term" value="C:membrane"/>
    <property type="evidence" value="ECO:0007669"/>
    <property type="project" value="UniProtKB-SubCell"/>
</dbReference>
<comment type="caution">
    <text evidence="7">Lacks conserved residue(s) required for the propagation of feature annotation.</text>
</comment>
<dbReference type="AlphaFoldDB" id="A0A3P7N311"/>
<evidence type="ECO:0000256" key="7">
    <source>
        <dbReference type="RuleBase" id="RU363053"/>
    </source>
</evidence>
<keyword evidence="5 7" id="KW-0472">Membrane</keyword>
<dbReference type="GO" id="GO:0015267">
    <property type="term" value="F:channel activity"/>
    <property type="evidence" value="ECO:0007669"/>
    <property type="project" value="TreeGrafter"/>
</dbReference>
<protein>
    <recommendedName>
        <fullName evidence="6">Mitochondrial inner membrane protein Mpv17</fullName>
    </recommendedName>
</protein>
<keyword evidence="9" id="KW-1185">Reference proteome</keyword>
<evidence type="ECO:0000313" key="8">
    <source>
        <dbReference type="EMBL" id="VDN33970.1"/>
    </source>
</evidence>
<dbReference type="PANTHER" id="PTHR11266">
    <property type="entry name" value="PEROXISOMAL MEMBRANE PROTEIN 2, PXMP2 MPV17"/>
    <property type="match status" value="1"/>
</dbReference>
<dbReference type="GO" id="GO:1901858">
    <property type="term" value="P:regulation of mitochondrial DNA metabolic process"/>
    <property type="evidence" value="ECO:0007669"/>
    <property type="project" value="TreeGrafter"/>
</dbReference>
<accession>A0A3P7N311</accession>
<evidence type="ECO:0000256" key="1">
    <source>
        <dbReference type="ARBA" id="ARBA00004141"/>
    </source>
</evidence>
<sequence>MLLEKMKGNPRLLPLKRMIVDQASSGCSCGAPIFTFTFITNLHMLEGKRPREALHKASNEIVPVMKTNYKVWPFAQLFNFYVLPLRYRVVFVQFIGLFWNMYLSYATQAEVKKGKRSKEEN</sequence>
<dbReference type="PANTHER" id="PTHR11266:SF17">
    <property type="entry name" value="PROTEIN MPV17"/>
    <property type="match status" value="1"/>
</dbReference>
<dbReference type="InterPro" id="IPR007248">
    <property type="entry name" value="Mpv17_PMP22"/>
</dbReference>
<comment type="subcellular location">
    <subcellularLocation>
        <location evidence="1">Membrane</location>
        <topology evidence="1">Multi-pass membrane protein</topology>
    </subcellularLocation>
</comment>
<evidence type="ECO:0000256" key="4">
    <source>
        <dbReference type="ARBA" id="ARBA00022989"/>
    </source>
</evidence>
<proteinExistence type="inferred from homology"/>
<evidence type="ECO:0000313" key="9">
    <source>
        <dbReference type="Proteomes" id="UP000271098"/>
    </source>
</evidence>
<dbReference type="Proteomes" id="UP000271098">
    <property type="component" value="Unassembled WGS sequence"/>
</dbReference>
<evidence type="ECO:0000256" key="3">
    <source>
        <dbReference type="ARBA" id="ARBA00022692"/>
    </source>
</evidence>
<dbReference type="GO" id="GO:0005739">
    <property type="term" value="C:mitochondrion"/>
    <property type="evidence" value="ECO:0007669"/>
    <property type="project" value="TreeGrafter"/>
</dbReference>
<dbReference type="Pfam" id="PF04117">
    <property type="entry name" value="Mpv17_PMP22"/>
    <property type="match status" value="1"/>
</dbReference>
<dbReference type="OrthoDB" id="430207at2759"/>
<organism evidence="8 9">
    <name type="scientific">Gongylonema pulchrum</name>
    <dbReference type="NCBI Taxonomy" id="637853"/>
    <lineage>
        <taxon>Eukaryota</taxon>
        <taxon>Metazoa</taxon>
        <taxon>Ecdysozoa</taxon>
        <taxon>Nematoda</taxon>
        <taxon>Chromadorea</taxon>
        <taxon>Rhabditida</taxon>
        <taxon>Spirurina</taxon>
        <taxon>Spiruromorpha</taxon>
        <taxon>Spiruroidea</taxon>
        <taxon>Gongylonematidae</taxon>
        <taxon>Gongylonema</taxon>
    </lineage>
</organism>
<gene>
    <name evidence="8" type="ORF">GPUH_LOCUS19499</name>
</gene>
<reference evidence="8 9" key="1">
    <citation type="submission" date="2018-11" db="EMBL/GenBank/DDBJ databases">
        <authorList>
            <consortium name="Pathogen Informatics"/>
        </authorList>
    </citation>
    <scope>NUCLEOTIDE SEQUENCE [LARGE SCALE GENOMIC DNA]</scope>
</reference>
<evidence type="ECO:0000256" key="5">
    <source>
        <dbReference type="ARBA" id="ARBA00023136"/>
    </source>
</evidence>
<dbReference type="EMBL" id="UYRT01088641">
    <property type="protein sequence ID" value="VDN33970.1"/>
    <property type="molecule type" value="Genomic_DNA"/>
</dbReference>
<feature type="transmembrane region" description="Helical" evidence="7">
    <location>
        <begin position="87"/>
        <end position="106"/>
    </location>
</feature>
<evidence type="ECO:0000256" key="2">
    <source>
        <dbReference type="ARBA" id="ARBA00006824"/>
    </source>
</evidence>
<name>A0A3P7N311_9BILA</name>
<keyword evidence="3 7" id="KW-0812">Transmembrane</keyword>
<evidence type="ECO:0000256" key="6">
    <source>
        <dbReference type="ARBA" id="ARBA00049743"/>
    </source>
</evidence>
<keyword evidence="4 7" id="KW-1133">Transmembrane helix</keyword>
<comment type="similarity">
    <text evidence="2 7">Belongs to the peroxisomal membrane protein PXMP2/4 family.</text>
</comment>